<comment type="caution">
    <text evidence="1">The sequence shown here is derived from an EMBL/GenBank/DDBJ whole genome shotgun (WGS) entry which is preliminary data.</text>
</comment>
<sequence length="64" mass="7315">ASTRQNPEQMDEEFTTTAYPNVQENLKLPFEDPVIPEEPASSTRTLSSLQNLEKELSLIDQFFV</sequence>
<organism evidence="1">
    <name type="scientific">Tanacetum cinerariifolium</name>
    <name type="common">Dalmatian daisy</name>
    <name type="synonym">Chrysanthemum cinerariifolium</name>
    <dbReference type="NCBI Taxonomy" id="118510"/>
    <lineage>
        <taxon>Eukaryota</taxon>
        <taxon>Viridiplantae</taxon>
        <taxon>Streptophyta</taxon>
        <taxon>Embryophyta</taxon>
        <taxon>Tracheophyta</taxon>
        <taxon>Spermatophyta</taxon>
        <taxon>Magnoliopsida</taxon>
        <taxon>eudicotyledons</taxon>
        <taxon>Gunneridae</taxon>
        <taxon>Pentapetalae</taxon>
        <taxon>asterids</taxon>
        <taxon>campanulids</taxon>
        <taxon>Asterales</taxon>
        <taxon>Asteraceae</taxon>
        <taxon>Asteroideae</taxon>
        <taxon>Anthemideae</taxon>
        <taxon>Anthemidinae</taxon>
        <taxon>Tanacetum</taxon>
    </lineage>
</organism>
<reference evidence="1" key="1">
    <citation type="journal article" date="2019" name="Sci. Rep.">
        <title>Draft genome of Tanacetum cinerariifolium, the natural source of mosquito coil.</title>
        <authorList>
            <person name="Yamashiro T."/>
            <person name="Shiraishi A."/>
            <person name="Satake H."/>
            <person name="Nakayama K."/>
        </authorList>
    </citation>
    <scope>NUCLEOTIDE SEQUENCE</scope>
</reference>
<protein>
    <submittedName>
        <fullName evidence="1">Uncharacterized protein</fullName>
    </submittedName>
</protein>
<gene>
    <name evidence="1" type="ORF">Tci_923799</name>
</gene>
<evidence type="ECO:0000313" key="1">
    <source>
        <dbReference type="EMBL" id="GFD51830.1"/>
    </source>
</evidence>
<accession>A0A699WZY1</accession>
<name>A0A699WZY1_TANCI</name>
<dbReference type="EMBL" id="BKCJ011774929">
    <property type="protein sequence ID" value="GFD51830.1"/>
    <property type="molecule type" value="Genomic_DNA"/>
</dbReference>
<feature type="non-terminal residue" evidence="1">
    <location>
        <position position="1"/>
    </location>
</feature>
<proteinExistence type="predicted"/>
<dbReference type="AlphaFoldDB" id="A0A699WZY1"/>